<keyword evidence="1" id="KW-0732">Signal</keyword>
<gene>
    <name evidence="2" type="ORF">HBA18_02740</name>
</gene>
<evidence type="ECO:0000313" key="3">
    <source>
        <dbReference type="Proteomes" id="UP000501408"/>
    </source>
</evidence>
<accession>A0ABX6K1N7</accession>
<sequence length="157" mass="17632">MKQFGLFALALHIVATPAFGEQMLSFETETIADSNRFFIQSMPSAGDGFDSWTIESGYRYPLSNLSVYLGTQMKSETQTAPTQRGLLSGIEYRFTDKLHVSSQLSHGYQRDKSVNQWGVSSRYQLSDSFDVNAGLDVEFDPEKDTESIYQLGVGLRF</sequence>
<protein>
    <recommendedName>
        <fullName evidence="4">Porin family protein</fullName>
    </recommendedName>
</protein>
<keyword evidence="3" id="KW-1185">Reference proteome</keyword>
<feature type="signal peptide" evidence="1">
    <location>
        <begin position="1"/>
        <end position="20"/>
    </location>
</feature>
<name>A0ABX6K1N7_SALCS</name>
<evidence type="ECO:0008006" key="4">
    <source>
        <dbReference type="Google" id="ProtNLM"/>
    </source>
</evidence>
<dbReference type="Gene3D" id="2.40.160.10">
    <property type="entry name" value="Porin"/>
    <property type="match status" value="1"/>
</dbReference>
<feature type="chain" id="PRO_5046326610" description="Porin family protein" evidence="1">
    <location>
        <begin position="21"/>
        <end position="157"/>
    </location>
</feature>
<dbReference type="Proteomes" id="UP000501408">
    <property type="component" value="Chromosome 1"/>
</dbReference>
<evidence type="ECO:0000313" key="2">
    <source>
        <dbReference type="EMBL" id="QIR05389.1"/>
    </source>
</evidence>
<proteinExistence type="predicted"/>
<dbReference type="SUPFAM" id="SSF56935">
    <property type="entry name" value="Porins"/>
    <property type="match status" value="1"/>
</dbReference>
<dbReference type="RefSeq" id="WP_077639537.1">
    <property type="nucleotide sequence ID" value="NZ_CP050266.1"/>
</dbReference>
<reference evidence="2 3" key="1">
    <citation type="submission" date="2020-03" db="EMBL/GenBank/DDBJ databases">
        <title>Genome mining reveals the biosynthetic pathways of PHA and ectoines of the halophilic strain Salinivibrio costicola M318 isolated from fermented shrimp paste.</title>
        <authorList>
            <person name="Doan T.V."/>
            <person name="Tran L.T."/>
            <person name="Trieu T.A."/>
            <person name="Nguyen Q.V."/>
            <person name="Quach T.N."/>
            <person name="Phi T.Q."/>
            <person name="Kumar S."/>
        </authorList>
    </citation>
    <scope>NUCLEOTIDE SEQUENCE [LARGE SCALE GENOMIC DNA]</scope>
    <source>
        <strain evidence="2 3">M318</strain>
    </source>
</reference>
<dbReference type="EMBL" id="CP050266">
    <property type="protein sequence ID" value="QIR05389.1"/>
    <property type="molecule type" value="Genomic_DNA"/>
</dbReference>
<organism evidence="2 3">
    <name type="scientific">Salinivibrio costicola</name>
    <name type="common">Vibrio costicola</name>
    <dbReference type="NCBI Taxonomy" id="51367"/>
    <lineage>
        <taxon>Bacteria</taxon>
        <taxon>Pseudomonadati</taxon>
        <taxon>Pseudomonadota</taxon>
        <taxon>Gammaproteobacteria</taxon>
        <taxon>Vibrionales</taxon>
        <taxon>Vibrionaceae</taxon>
        <taxon>Salinivibrio</taxon>
    </lineage>
</organism>
<evidence type="ECO:0000256" key="1">
    <source>
        <dbReference type="SAM" id="SignalP"/>
    </source>
</evidence>
<dbReference type="InterPro" id="IPR023614">
    <property type="entry name" value="Porin_dom_sf"/>
</dbReference>